<feature type="region of interest" description="Disordered" evidence="1">
    <location>
        <begin position="1"/>
        <end position="36"/>
    </location>
</feature>
<name>A0A835PMI9_VANPL</name>
<organism evidence="2 3">
    <name type="scientific">Vanilla planifolia</name>
    <name type="common">Vanilla</name>
    <dbReference type="NCBI Taxonomy" id="51239"/>
    <lineage>
        <taxon>Eukaryota</taxon>
        <taxon>Viridiplantae</taxon>
        <taxon>Streptophyta</taxon>
        <taxon>Embryophyta</taxon>
        <taxon>Tracheophyta</taxon>
        <taxon>Spermatophyta</taxon>
        <taxon>Magnoliopsida</taxon>
        <taxon>Liliopsida</taxon>
        <taxon>Asparagales</taxon>
        <taxon>Orchidaceae</taxon>
        <taxon>Vanilloideae</taxon>
        <taxon>Vanilleae</taxon>
        <taxon>Vanilla</taxon>
    </lineage>
</organism>
<feature type="compositionally biased region" description="Polar residues" evidence="1">
    <location>
        <begin position="1"/>
        <end position="21"/>
    </location>
</feature>
<proteinExistence type="predicted"/>
<dbReference type="AlphaFoldDB" id="A0A835PMI9"/>
<dbReference type="EMBL" id="JADCNM010000014">
    <property type="protein sequence ID" value="KAG0454424.1"/>
    <property type="molecule type" value="Genomic_DNA"/>
</dbReference>
<protein>
    <submittedName>
        <fullName evidence="2">Uncharacterized protein</fullName>
    </submittedName>
</protein>
<evidence type="ECO:0000313" key="3">
    <source>
        <dbReference type="Proteomes" id="UP000639772"/>
    </source>
</evidence>
<dbReference type="Proteomes" id="UP000639772">
    <property type="component" value="Unassembled WGS sequence"/>
</dbReference>
<gene>
    <name evidence="2" type="ORF">HPP92_025728</name>
</gene>
<sequence>MWMKSRGSSASMVVETGSTESGGDRGVGYGNQWPSEGIGQVGEREWWWSKDQSRQKLRVEVRSAVGECGDYGESN</sequence>
<reference evidence="2 3" key="1">
    <citation type="journal article" date="2020" name="Nat. Food">
        <title>A phased Vanilla planifolia genome enables genetic improvement of flavour and production.</title>
        <authorList>
            <person name="Hasing T."/>
            <person name="Tang H."/>
            <person name="Brym M."/>
            <person name="Khazi F."/>
            <person name="Huang T."/>
            <person name="Chambers A.H."/>
        </authorList>
    </citation>
    <scope>NUCLEOTIDE SEQUENCE [LARGE SCALE GENOMIC DNA]</scope>
    <source>
        <tissue evidence="2">Leaf</tissue>
    </source>
</reference>
<evidence type="ECO:0000256" key="1">
    <source>
        <dbReference type="SAM" id="MobiDB-lite"/>
    </source>
</evidence>
<evidence type="ECO:0000313" key="2">
    <source>
        <dbReference type="EMBL" id="KAG0454424.1"/>
    </source>
</evidence>
<accession>A0A835PMI9</accession>
<comment type="caution">
    <text evidence="2">The sequence shown here is derived from an EMBL/GenBank/DDBJ whole genome shotgun (WGS) entry which is preliminary data.</text>
</comment>